<gene>
    <name evidence="7" type="ORF">AT705_21230</name>
</gene>
<dbReference type="GO" id="GO:0004252">
    <property type="term" value="F:serine-type endopeptidase activity"/>
    <property type="evidence" value="ECO:0007669"/>
    <property type="project" value="InterPro"/>
</dbReference>
<dbReference type="AlphaFoldDB" id="A0A0U2PED6"/>
<dbReference type="InterPro" id="IPR001375">
    <property type="entry name" value="Peptidase_S9_cat"/>
</dbReference>
<keyword evidence="2" id="KW-0007">Acetylation</keyword>
<evidence type="ECO:0000256" key="3">
    <source>
        <dbReference type="ARBA" id="ARBA00032284"/>
    </source>
</evidence>
<dbReference type="Gene3D" id="2.130.10.10">
    <property type="entry name" value="YVTN repeat-like/Quinoprotein amine dehydrogenase"/>
    <property type="match status" value="1"/>
</dbReference>
<evidence type="ECO:0000313" key="7">
    <source>
        <dbReference type="EMBL" id="ALU45469.1"/>
    </source>
</evidence>
<dbReference type="InterPro" id="IPR002471">
    <property type="entry name" value="Pept_S9_AS"/>
</dbReference>
<dbReference type="InterPro" id="IPR029058">
    <property type="entry name" value="AB_hydrolase_fold"/>
</dbReference>
<comment type="function">
    <text evidence="5">This enzyme catalyzes the hydrolysis of the N-terminal peptide bond of an N-acetylated peptide to generate an N-acetylated amino acid and a peptide with a free N-terminus. It preferentially cleaves off Ac-Ala, Ac-Met and Ac-Ser. Also, involved in the degradation of oxidized and glycated proteins.</text>
</comment>
<dbReference type="PANTHER" id="PTHR42776">
    <property type="entry name" value="SERINE PEPTIDASE S9 FAMILY MEMBER"/>
    <property type="match status" value="1"/>
</dbReference>
<dbReference type="SUPFAM" id="SSF82171">
    <property type="entry name" value="DPP6 N-terminal domain-like"/>
    <property type="match status" value="1"/>
</dbReference>
<dbReference type="PROSITE" id="PS00708">
    <property type="entry name" value="PRO_ENDOPEP_SER"/>
    <property type="match status" value="1"/>
</dbReference>
<evidence type="ECO:0000256" key="5">
    <source>
        <dbReference type="ARBA" id="ARBA00045885"/>
    </source>
</evidence>
<dbReference type="Proteomes" id="UP000069015">
    <property type="component" value="Chromosome 2"/>
</dbReference>
<organism evidence="7 8">
    <name type="scientific">Pseudoalteromonas rubra</name>
    <dbReference type="NCBI Taxonomy" id="43658"/>
    <lineage>
        <taxon>Bacteria</taxon>
        <taxon>Pseudomonadati</taxon>
        <taxon>Pseudomonadota</taxon>
        <taxon>Gammaproteobacteria</taxon>
        <taxon>Alteromonadales</taxon>
        <taxon>Pseudoalteromonadaceae</taxon>
        <taxon>Pseudoalteromonas</taxon>
    </lineage>
</organism>
<evidence type="ECO:0000256" key="4">
    <source>
        <dbReference type="ARBA" id="ARBA00032596"/>
    </source>
</evidence>
<evidence type="ECO:0000313" key="8">
    <source>
        <dbReference type="Proteomes" id="UP000069015"/>
    </source>
</evidence>
<keyword evidence="1" id="KW-0378">Hydrolase</keyword>
<accession>A0A0U2PED6</accession>
<proteinExistence type="predicted"/>
<feature type="domain" description="Peptidase S9 prolyl oligopeptidase catalytic" evidence="6">
    <location>
        <begin position="401"/>
        <end position="610"/>
    </location>
</feature>
<sequence length="610" mass="69208">MIPLSVDISDASHFHENTTLTGLSCSYDGRYFLLSSDQSGCANVYRVATEVNRIEQLTHFATQPTFAISYFPRDSRFLYRQDQCGDELDHIWVHEPDGQRRDLTPGDGLKASFLQWSDSGEQFWLIHNQRDASVYDVYCYCAADYTNQRVFTNCDQVNVCDISRDGVWLACEQELSSRANQLVFYRLDTSKGKRCEYQPRYWVGKSDMQARHMIMSFAPDSQSVFYTSDLDCEHKNVWVLDLVTGKTAELIRLGWDVTAFYFSPSGRYQICEVNRNAKACLQVTDTNTQKPYLLSREEDAATGLCFSPDESRVGYYTESCVCPASLHIHYIDGSNDRLIQAQNPKLPQQRLVRAEVVHYRSFDGLSIPALLYRPSEASADNPAAAMLWIHGGPGDQSQQKFDPVIQHLVSNGYAVLAVNHRGSTGYGKTFFHMADRQHGDVDLEDCLYAKHYLSSLDWVDGQRIGIMGCSYGGFLALAALTFKPDIFALAINIFGVTNWLRTLNSIPPWMGGVRKRIYDVMGDPALEHQRLKQVSPLFHASQICRPLLVVQGKNDQRVLQIESDEIVQAVKRNGVPVEYLLFDDEGHGFNRRANLIAASNHYLNFLNQYL</sequence>
<reference evidence="7 8" key="1">
    <citation type="submission" date="2015-12" db="EMBL/GenBank/DDBJ databases">
        <title>Complete genome sequence of Pseudoalteromonas rubra SCSIO 6842, harboring a conjugative plasmid.</title>
        <authorList>
            <person name="Li B."/>
            <person name="Wang X."/>
        </authorList>
    </citation>
    <scope>NUCLEOTIDE SEQUENCE [LARGE SCALE GENOMIC DNA]</scope>
    <source>
        <strain evidence="7 8">SCSIO 6842</strain>
    </source>
</reference>
<dbReference type="RefSeq" id="WP_058798358.1">
    <property type="nucleotide sequence ID" value="NZ_CP013612.1"/>
</dbReference>
<dbReference type="InterPro" id="IPR015943">
    <property type="entry name" value="WD40/YVTN_repeat-like_dom_sf"/>
</dbReference>
<dbReference type="InterPro" id="IPR011042">
    <property type="entry name" value="6-blade_b-propeller_TolB-like"/>
</dbReference>
<dbReference type="PANTHER" id="PTHR42776:SF27">
    <property type="entry name" value="DIPEPTIDYL PEPTIDASE FAMILY MEMBER 6"/>
    <property type="match status" value="1"/>
</dbReference>
<dbReference type="GO" id="GO:0006508">
    <property type="term" value="P:proteolysis"/>
    <property type="evidence" value="ECO:0007669"/>
    <property type="project" value="InterPro"/>
</dbReference>
<evidence type="ECO:0000256" key="2">
    <source>
        <dbReference type="ARBA" id="ARBA00022990"/>
    </source>
</evidence>
<evidence type="ECO:0000256" key="1">
    <source>
        <dbReference type="ARBA" id="ARBA00022801"/>
    </source>
</evidence>
<evidence type="ECO:0000259" key="6">
    <source>
        <dbReference type="Pfam" id="PF00326"/>
    </source>
</evidence>
<dbReference type="Gene3D" id="2.120.10.30">
    <property type="entry name" value="TolB, C-terminal domain"/>
    <property type="match status" value="1"/>
</dbReference>
<dbReference type="Pfam" id="PF00326">
    <property type="entry name" value="Peptidase_S9"/>
    <property type="match status" value="1"/>
</dbReference>
<name>A0A0U2PED6_9GAMM</name>
<dbReference type="SUPFAM" id="SSF53474">
    <property type="entry name" value="alpha/beta-Hydrolases"/>
    <property type="match status" value="1"/>
</dbReference>
<dbReference type="KEGG" id="prr:AT705_21230"/>
<dbReference type="EMBL" id="CP013612">
    <property type="protein sequence ID" value="ALU45469.1"/>
    <property type="molecule type" value="Genomic_DNA"/>
</dbReference>
<protein>
    <recommendedName>
        <fullName evidence="4">Acyl-peptide hydrolase</fullName>
    </recommendedName>
    <alternativeName>
        <fullName evidence="3">Acylaminoacyl-peptidase</fullName>
    </alternativeName>
</protein>
<dbReference type="Gene3D" id="3.40.50.1820">
    <property type="entry name" value="alpha/beta hydrolase"/>
    <property type="match status" value="1"/>
</dbReference>